<evidence type="ECO:0000256" key="2">
    <source>
        <dbReference type="ARBA" id="ARBA00022801"/>
    </source>
</evidence>
<feature type="domain" description="Glycoside hydrolase family 2 catalytic" evidence="5">
    <location>
        <begin position="347"/>
        <end position="500"/>
    </location>
</feature>
<dbReference type="Gene3D" id="2.60.40.10">
    <property type="entry name" value="Immunoglobulins"/>
    <property type="match status" value="1"/>
</dbReference>
<sequence>MNSFDSSIFKVYRYGLLLTFIVTAPLICVAETVKTPSIQDNISSARIVIPLSGTWQFKTGDLKSSVADTSKNNVGHWENINVPANWYLEGHDINGIAWYSKNFTLPSQYANKHISLKFSGVDYTTEVWLNGKYIGFHEGYFQSFNFDITKAVIFGKENQLMVKVNSPLEKMGEDWSLHKKYIKGIFGHHDTRPGGAWSVRAQEKNTGGIWAPVELEIHEVAVIEQVKVTPQLNLDKHSANADVQLHIGLQQATAMPVKIQLTLKPYNFAATQSISKEIFQELKSGFNGLHIPIAIKKPALWWSWDQGKPNLYTLDIKVFAKNKVIDTKTVTFGFRDVRYDKAHNEWRINGRRMFLRGTNYIATQWLSEMTNERFAQDIALMKTANINIVRVHAHVTAEDYYRLCDESGLLNWQDFPLQWGYTDDDAFHKNAIRQARDMVNSLFNHPSIIAWSLINEPAWEAEWMQYKYKKYNKLQNKALTTKLYQAISPLDPTRYVHPFSASAEHPWLGWYSGDWHDYTQPSKVSLVAEYGAQALPHLFNLRKIISAKDIWPTTDKQWAVWDYHNFQKKNVFKVANISMGNTSTEFIKNTQTYQSKLIKLAAESLRRQRYQPVSGIFQFMFVEDWPSMNWGVIDYWRSPKSGYYALKQAYQPILPSIEWKQENYKYGETVSLKLWAINDLPQSYQNAQVTYSLRNGEKLLEHHTLTIDLNADSGREIKIINWNHLAAGHYQFFYTLSDNQGNTLGFNSHEFDISEPLKTTVSKLTADKFK</sequence>
<feature type="domain" description="Beta-mannosidase-like galactose-binding" evidence="6">
    <location>
        <begin position="98"/>
        <end position="212"/>
    </location>
</feature>
<protein>
    <submittedName>
        <fullName evidence="7">Glycoside hydrolase family 2, sugar binding</fullName>
    </submittedName>
</protein>
<dbReference type="InterPro" id="IPR008979">
    <property type="entry name" value="Galactose-bd-like_sf"/>
</dbReference>
<dbReference type="GO" id="GO:0004553">
    <property type="term" value="F:hydrolase activity, hydrolyzing O-glycosyl compounds"/>
    <property type="evidence" value="ECO:0007669"/>
    <property type="project" value="InterPro"/>
</dbReference>
<accession>A0A1R4H0J7</accession>
<dbReference type="RefSeq" id="WP_087142252.1">
    <property type="nucleotide sequence ID" value="NZ_FUKI01000024.1"/>
</dbReference>
<dbReference type="InterPro" id="IPR017853">
    <property type="entry name" value="GH"/>
</dbReference>
<dbReference type="InterPro" id="IPR051913">
    <property type="entry name" value="GH2_Domain-Containing"/>
</dbReference>
<dbReference type="Pfam" id="PF02836">
    <property type="entry name" value="Glyco_hydro_2_C"/>
    <property type="match status" value="1"/>
</dbReference>
<keyword evidence="2 7" id="KW-0378">Hydrolase</keyword>
<gene>
    <name evidence="7" type="ORF">CRENPOLYSF1_120006</name>
</gene>
<evidence type="ECO:0000256" key="3">
    <source>
        <dbReference type="ARBA" id="ARBA00023295"/>
    </source>
</evidence>
<dbReference type="InterPro" id="IPR054593">
    <property type="entry name" value="Beta-mannosidase-like_N2"/>
</dbReference>
<dbReference type="PRINTS" id="PR00132">
    <property type="entry name" value="GLHYDRLASE2"/>
</dbReference>
<evidence type="ECO:0000256" key="1">
    <source>
        <dbReference type="ARBA" id="ARBA00007401"/>
    </source>
</evidence>
<dbReference type="EMBL" id="FUKI01000024">
    <property type="protein sequence ID" value="SJM89746.1"/>
    <property type="molecule type" value="Genomic_DNA"/>
</dbReference>
<evidence type="ECO:0000313" key="7">
    <source>
        <dbReference type="EMBL" id="SJM89746.1"/>
    </source>
</evidence>
<dbReference type="SUPFAM" id="SSF51445">
    <property type="entry name" value="(Trans)glycosidases"/>
    <property type="match status" value="1"/>
</dbReference>
<dbReference type="SUPFAM" id="SSF49785">
    <property type="entry name" value="Galactose-binding domain-like"/>
    <property type="match status" value="1"/>
</dbReference>
<evidence type="ECO:0000259" key="6">
    <source>
        <dbReference type="Pfam" id="PF22666"/>
    </source>
</evidence>
<name>A0A1R4H0J7_9GAMM</name>
<keyword evidence="8" id="KW-1185">Reference proteome</keyword>
<dbReference type="InterPro" id="IPR013783">
    <property type="entry name" value="Ig-like_fold"/>
</dbReference>
<dbReference type="Pfam" id="PF00703">
    <property type="entry name" value="Glyco_hydro_2"/>
    <property type="match status" value="1"/>
</dbReference>
<dbReference type="SUPFAM" id="SSF49303">
    <property type="entry name" value="beta-Galactosidase/glucuronidase domain"/>
    <property type="match status" value="1"/>
</dbReference>
<dbReference type="Gene3D" id="2.60.120.260">
    <property type="entry name" value="Galactose-binding domain-like"/>
    <property type="match status" value="1"/>
</dbReference>
<dbReference type="PANTHER" id="PTHR42732:SF1">
    <property type="entry name" value="BETA-MANNOSIDASE"/>
    <property type="match status" value="1"/>
</dbReference>
<dbReference type="InterPro" id="IPR006103">
    <property type="entry name" value="Glyco_hydro_2_cat"/>
</dbReference>
<organism evidence="7 8">
    <name type="scientific">Crenothrix polyspora</name>
    <dbReference type="NCBI Taxonomy" id="360316"/>
    <lineage>
        <taxon>Bacteria</taxon>
        <taxon>Pseudomonadati</taxon>
        <taxon>Pseudomonadota</taxon>
        <taxon>Gammaproteobacteria</taxon>
        <taxon>Methylococcales</taxon>
        <taxon>Crenotrichaceae</taxon>
        <taxon>Crenothrix</taxon>
    </lineage>
</organism>
<evidence type="ECO:0000313" key="8">
    <source>
        <dbReference type="Proteomes" id="UP000195667"/>
    </source>
</evidence>
<evidence type="ECO:0000259" key="4">
    <source>
        <dbReference type="Pfam" id="PF00703"/>
    </source>
</evidence>
<dbReference type="Gene3D" id="3.20.20.80">
    <property type="entry name" value="Glycosidases"/>
    <property type="match status" value="1"/>
</dbReference>
<keyword evidence="3" id="KW-0326">Glycosidase</keyword>
<dbReference type="OrthoDB" id="9758603at2"/>
<feature type="domain" description="Glycoside hydrolase family 2 immunoglobulin-like beta-sandwich" evidence="4">
    <location>
        <begin position="223"/>
        <end position="335"/>
    </location>
</feature>
<evidence type="ECO:0000259" key="5">
    <source>
        <dbReference type="Pfam" id="PF02836"/>
    </source>
</evidence>
<dbReference type="GO" id="GO:0005975">
    <property type="term" value="P:carbohydrate metabolic process"/>
    <property type="evidence" value="ECO:0007669"/>
    <property type="project" value="InterPro"/>
</dbReference>
<dbReference type="Proteomes" id="UP000195667">
    <property type="component" value="Unassembled WGS sequence"/>
</dbReference>
<dbReference type="PANTHER" id="PTHR42732">
    <property type="entry name" value="BETA-GALACTOSIDASE"/>
    <property type="match status" value="1"/>
</dbReference>
<dbReference type="AlphaFoldDB" id="A0A1R4H0J7"/>
<dbReference type="InterPro" id="IPR036156">
    <property type="entry name" value="Beta-gal/glucu_dom_sf"/>
</dbReference>
<dbReference type="InterPro" id="IPR006102">
    <property type="entry name" value="Ig-like_GH2"/>
</dbReference>
<comment type="similarity">
    <text evidence="1">Belongs to the glycosyl hydrolase 2 family.</text>
</comment>
<reference evidence="8" key="1">
    <citation type="submission" date="2017-02" db="EMBL/GenBank/DDBJ databases">
        <authorList>
            <person name="Daims H."/>
        </authorList>
    </citation>
    <scope>NUCLEOTIDE SEQUENCE [LARGE SCALE GENOMIC DNA]</scope>
</reference>
<proteinExistence type="inferred from homology"/>
<dbReference type="InterPro" id="IPR006101">
    <property type="entry name" value="Glyco_hydro_2"/>
</dbReference>
<dbReference type="Pfam" id="PF22666">
    <property type="entry name" value="Glyco_hydro_2_N2"/>
    <property type="match status" value="1"/>
</dbReference>